<dbReference type="InterPro" id="IPR050141">
    <property type="entry name" value="GCL_type2/YbdK_subfam"/>
</dbReference>
<keyword evidence="1 5" id="KW-0436">Ligase</keyword>
<protein>
    <recommendedName>
        <fullName evidence="5">Putative glutamate--cysteine ligase 2</fullName>
        <ecNumber evidence="5">6.3.2.2</ecNumber>
    </recommendedName>
    <alternativeName>
        <fullName evidence="5">Gamma-glutamylcysteine synthetase 2</fullName>
        <shortName evidence="5">GCS 2</shortName>
        <shortName evidence="5">Gamma-GCS 2</shortName>
    </alternativeName>
</protein>
<dbReference type="EMBL" id="SZQA01000013">
    <property type="protein sequence ID" value="TKK87931.1"/>
    <property type="molecule type" value="Genomic_DNA"/>
</dbReference>
<evidence type="ECO:0000256" key="4">
    <source>
        <dbReference type="ARBA" id="ARBA00048819"/>
    </source>
</evidence>
<dbReference type="InterPro" id="IPR014746">
    <property type="entry name" value="Gln_synth/guanido_kin_cat_dom"/>
</dbReference>
<dbReference type="NCBIfam" id="NF010041">
    <property type="entry name" value="PRK13517.1-1"/>
    <property type="match status" value="1"/>
</dbReference>
<comment type="catalytic activity">
    <reaction evidence="4 5">
        <text>L-cysteine + L-glutamate + ATP = gamma-L-glutamyl-L-cysteine + ADP + phosphate + H(+)</text>
        <dbReference type="Rhea" id="RHEA:13285"/>
        <dbReference type="ChEBI" id="CHEBI:15378"/>
        <dbReference type="ChEBI" id="CHEBI:29985"/>
        <dbReference type="ChEBI" id="CHEBI:30616"/>
        <dbReference type="ChEBI" id="CHEBI:35235"/>
        <dbReference type="ChEBI" id="CHEBI:43474"/>
        <dbReference type="ChEBI" id="CHEBI:58173"/>
        <dbReference type="ChEBI" id="CHEBI:456216"/>
        <dbReference type="EC" id="6.3.2.2"/>
    </reaction>
</comment>
<proteinExistence type="inferred from homology"/>
<comment type="similarity">
    <text evidence="5">Belongs to the glutamate--cysteine ligase type 2 family. YbdK subfamily.</text>
</comment>
<accession>A0A4U3MFJ9</accession>
<comment type="caution">
    <text evidence="6">The sequence shown here is derived from an EMBL/GenBank/DDBJ whole genome shotgun (WGS) entry which is preliminary data.</text>
</comment>
<dbReference type="GO" id="GO:0004357">
    <property type="term" value="F:glutamate-cysteine ligase activity"/>
    <property type="evidence" value="ECO:0007669"/>
    <property type="project" value="UniProtKB-EC"/>
</dbReference>
<organism evidence="6 7">
    <name type="scientific">Herbidospora galbida</name>
    <dbReference type="NCBI Taxonomy" id="2575442"/>
    <lineage>
        <taxon>Bacteria</taxon>
        <taxon>Bacillati</taxon>
        <taxon>Actinomycetota</taxon>
        <taxon>Actinomycetes</taxon>
        <taxon>Streptosporangiales</taxon>
        <taxon>Streptosporangiaceae</taxon>
        <taxon>Herbidospora</taxon>
    </lineage>
</organism>
<dbReference type="OrthoDB" id="9803842at2"/>
<reference evidence="6 7" key="1">
    <citation type="submission" date="2019-04" db="EMBL/GenBank/DDBJ databases">
        <title>Herbidospora sp. NEAU-GS14.nov., a novel actinomycete isolated from soil.</title>
        <authorList>
            <person name="Han L."/>
        </authorList>
    </citation>
    <scope>NUCLEOTIDE SEQUENCE [LARGE SCALE GENOMIC DNA]</scope>
    <source>
        <strain evidence="6 7">NEAU-GS14</strain>
    </source>
</reference>
<dbReference type="InterPro" id="IPR006336">
    <property type="entry name" value="GCS2"/>
</dbReference>
<evidence type="ECO:0000256" key="5">
    <source>
        <dbReference type="HAMAP-Rule" id="MF_01609"/>
    </source>
</evidence>
<dbReference type="GO" id="GO:0005524">
    <property type="term" value="F:ATP binding"/>
    <property type="evidence" value="ECO:0007669"/>
    <property type="project" value="UniProtKB-KW"/>
</dbReference>
<evidence type="ECO:0000256" key="1">
    <source>
        <dbReference type="ARBA" id="ARBA00022598"/>
    </source>
</evidence>
<evidence type="ECO:0000256" key="2">
    <source>
        <dbReference type="ARBA" id="ARBA00022741"/>
    </source>
</evidence>
<dbReference type="SUPFAM" id="SSF55931">
    <property type="entry name" value="Glutamine synthetase/guanido kinase"/>
    <property type="match status" value="1"/>
</dbReference>
<dbReference type="InterPro" id="IPR011793">
    <property type="entry name" value="YbdK"/>
</dbReference>
<evidence type="ECO:0000313" key="6">
    <source>
        <dbReference type="EMBL" id="TKK87931.1"/>
    </source>
</evidence>
<keyword evidence="2 5" id="KW-0547">Nucleotide-binding</keyword>
<dbReference type="NCBIfam" id="TIGR02050">
    <property type="entry name" value="gshA_cyan_rel"/>
    <property type="match status" value="1"/>
</dbReference>
<dbReference type="PANTHER" id="PTHR36510:SF1">
    <property type="entry name" value="GLUTAMATE--CYSTEINE LIGASE 2-RELATED"/>
    <property type="match status" value="1"/>
</dbReference>
<dbReference type="Proteomes" id="UP000308705">
    <property type="component" value="Unassembled WGS sequence"/>
</dbReference>
<dbReference type="PANTHER" id="PTHR36510">
    <property type="entry name" value="GLUTAMATE--CYSTEINE LIGASE 2-RELATED"/>
    <property type="match status" value="1"/>
</dbReference>
<evidence type="ECO:0000256" key="3">
    <source>
        <dbReference type="ARBA" id="ARBA00022840"/>
    </source>
</evidence>
<gene>
    <name evidence="6" type="ORF">FDA94_15315</name>
</gene>
<dbReference type="Pfam" id="PF04107">
    <property type="entry name" value="GCS2"/>
    <property type="match status" value="1"/>
</dbReference>
<comment type="function">
    <text evidence="5">ATP-dependent carboxylate-amine ligase which exhibits weak glutamate--cysteine ligase activity.</text>
</comment>
<dbReference type="HAMAP" id="MF_01609">
    <property type="entry name" value="Glu_cys_ligase_2"/>
    <property type="match status" value="1"/>
</dbReference>
<evidence type="ECO:0000313" key="7">
    <source>
        <dbReference type="Proteomes" id="UP000308705"/>
    </source>
</evidence>
<dbReference type="GO" id="GO:0042398">
    <property type="term" value="P:modified amino acid biosynthetic process"/>
    <property type="evidence" value="ECO:0007669"/>
    <property type="project" value="InterPro"/>
</dbReference>
<sequence>MGRSRLMTRLVALGVEEEFHVVDLVSRRLTPQAHVVLDGLPDKSFSAELQQAVVETNSTPTPDLAALRADLVELRRRLITGAEPHGLGIVGSGTAPLHGTEGFELTADERYEYLLDSYQFIAREQFICGGQVHVEITDRDLAVLVAQRVQPWLPVLLAVSGSSPYWFETDSGYASSRTLAWQRWPTAGPLGPFASAAEYDQAVADLVTSGVIDDRGMVYFDIRLSAHVPTMELRVCDAVPRVDDMVLLAGLFRALVVRETDAVEAGAPPRFDQRPALLRAATWRAARSGLSGDLISPLTGKPGPAGLLLETLLEELRPTLEALGDWETVSALALEAVRLGGSAARQRAAYRKKGQATDVVDLLLRETAEG</sequence>
<name>A0A4U3MFJ9_9ACTN</name>
<dbReference type="AlphaFoldDB" id="A0A4U3MFJ9"/>
<keyword evidence="3 5" id="KW-0067">ATP-binding</keyword>
<dbReference type="EC" id="6.3.2.2" evidence="5"/>
<dbReference type="Gene3D" id="3.30.590.20">
    <property type="match status" value="1"/>
</dbReference>
<keyword evidence="7" id="KW-1185">Reference proteome</keyword>